<proteinExistence type="predicted"/>
<reference evidence="1" key="1">
    <citation type="submission" date="2023-06" db="EMBL/GenBank/DDBJ databases">
        <authorList>
            <person name="Kurt Z."/>
        </authorList>
    </citation>
    <scope>NUCLEOTIDE SEQUENCE</scope>
</reference>
<gene>
    <name evidence="1" type="ORF">HINF_LOCUS23777</name>
    <name evidence="2" type="ORF">HINF_LOCUS64800</name>
</gene>
<accession>A0AA86U2X2</accession>
<reference evidence="2 3" key="2">
    <citation type="submission" date="2024-07" db="EMBL/GenBank/DDBJ databases">
        <authorList>
            <person name="Akdeniz Z."/>
        </authorList>
    </citation>
    <scope>NUCLEOTIDE SEQUENCE [LARGE SCALE GENOMIC DNA]</scope>
</reference>
<protein>
    <submittedName>
        <fullName evidence="2">Hypothetical_protein</fullName>
    </submittedName>
</protein>
<comment type="caution">
    <text evidence="1">The sequence shown here is derived from an EMBL/GenBank/DDBJ whole genome shotgun (WGS) entry which is preliminary data.</text>
</comment>
<sequence>MLKGHKQLRQSSSQIISNKSRIGFSQISQTRTPKLLNCKTHFEPKFEPKLLSLSNDSGFQYLPLQKCNNSFEIVHINSYKCDYKIDSARLGAELKKLNESLGVNYNSELKKMIQNGIVGTNFTIGRVNDLLILCNSHCQTMDNIRTSQGYILSKNIQWK</sequence>
<dbReference type="EMBL" id="CATOUU010000632">
    <property type="protein sequence ID" value="CAI9936132.1"/>
    <property type="molecule type" value="Genomic_DNA"/>
</dbReference>
<dbReference type="Proteomes" id="UP001642409">
    <property type="component" value="Unassembled WGS sequence"/>
</dbReference>
<evidence type="ECO:0000313" key="1">
    <source>
        <dbReference type="EMBL" id="CAI9936132.1"/>
    </source>
</evidence>
<organism evidence="1">
    <name type="scientific">Hexamita inflata</name>
    <dbReference type="NCBI Taxonomy" id="28002"/>
    <lineage>
        <taxon>Eukaryota</taxon>
        <taxon>Metamonada</taxon>
        <taxon>Diplomonadida</taxon>
        <taxon>Hexamitidae</taxon>
        <taxon>Hexamitinae</taxon>
        <taxon>Hexamita</taxon>
    </lineage>
</organism>
<evidence type="ECO:0000313" key="2">
    <source>
        <dbReference type="EMBL" id="CAL6089373.1"/>
    </source>
</evidence>
<keyword evidence="3" id="KW-1185">Reference proteome</keyword>
<dbReference type="EMBL" id="CAXDID020000419">
    <property type="protein sequence ID" value="CAL6089373.1"/>
    <property type="molecule type" value="Genomic_DNA"/>
</dbReference>
<dbReference type="AlphaFoldDB" id="A0AA86U2X2"/>
<name>A0AA86U2X2_9EUKA</name>
<evidence type="ECO:0000313" key="3">
    <source>
        <dbReference type="Proteomes" id="UP001642409"/>
    </source>
</evidence>